<name>A0ABT2PSI8_9BURK</name>
<gene>
    <name evidence="6" type="ORF">N0K08_21735</name>
</gene>
<dbReference type="InterPro" id="IPR039261">
    <property type="entry name" value="FNR_nucleotide-bd"/>
</dbReference>
<organism evidence="6 7">
    <name type="scientific">Acidovorax bellezanensis</name>
    <dbReference type="NCBI Taxonomy" id="2976702"/>
    <lineage>
        <taxon>Bacteria</taxon>
        <taxon>Pseudomonadati</taxon>
        <taxon>Pseudomonadota</taxon>
        <taxon>Betaproteobacteria</taxon>
        <taxon>Burkholderiales</taxon>
        <taxon>Comamonadaceae</taxon>
        <taxon>Acidovorax</taxon>
    </lineage>
</organism>
<dbReference type="PROSITE" id="PS51085">
    <property type="entry name" value="2FE2S_FER_2"/>
    <property type="match status" value="1"/>
</dbReference>
<evidence type="ECO:0000259" key="4">
    <source>
        <dbReference type="PROSITE" id="PS51085"/>
    </source>
</evidence>
<dbReference type="PANTHER" id="PTHR47354">
    <property type="entry name" value="NADH OXIDOREDUCTASE HCR"/>
    <property type="match status" value="1"/>
</dbReference>
<keyword evidence="2" id="KW-0479">Metal-binding</keyword>
<proteinExistence type="predicted"/>
<dbReference type="Gene3D" id="2.40.30.10">
    <property type="entry name" value="Translation factors"/>
    <property type="match status" value="1"/>
</dbReference>
<dbReference type="PRINTS" id="PR00410">
    <property type="entry name" value="PHEHYDRXLASE"/>
</dbReference>
<comment type="cofactor">
    <cofactor evidence="1">
        <name>FAD</name>
        <dbReference type="ChEBI" id="CHEBI:57692"/>
    </cofactor>
</comment>
<dbReference type="Proteomes" id="UP001525968">
    <property type="component" value="Unassembled WGS sequence"/>
</dbReference>
<dbReference type="Pfam" id="PF00175">
    <property type="entry name" value="NAD_binding_1"/>
    <property type="match status" value="1"/>
</dbReference>
<dbReference type="InterPro" id="IPR017927">
    <property type="entry name" value="FAD-bd_FR_type"/>
</dbReference>
<dbReference type="Pfam" id="PF00111">
    <property type="entry name" value="Fer2"/>
    <property type="match status" value="1"/>
</dbReference>
<dbReference type="PROSITE" id="PS00197">
    <property type="entry name" value="2FE2S_FER_1"/>
    <property type="match status" value="1"/>
</dbReference>
<dbReference type="InterPro" id="IPR012675">
    <property type="entry name" value="Beta-grasp_dom_sf"/>
</dbReference>
<keyword evidence="2" id="KW-0001">2Fe-2S</keyword>
<comment type="caution">
    <text evidence="6">The sequence shown here is derived from an EMBL/GenBank/DDBJ whole genome shotgun (WGS) entry which is preliminary data.</text>
</comment>
<comment type="cofactor">
    <cofactor evidence="3">
        <name>[2Fe-2S] cluster</name>
        <dbReference type="ChEBI" id="CHEBI:190135"/>
    </cofactor>
</comment>
<dbReference type="InterPro" id="IPR036010">
    <property type="entry name" value="2Fe-2S_ferredoxin-like_sf"/>
</dbReference>
<feature type="domain" description="FAD-binding FR-type" evidence="5">
    <location>
        <begin position="99"/>
        <end position="198"/>
    </location>
</feature>
<dbReference type="PANTHER" id="PTHR47354:SF5">
    <property type="entry name" value="PROTEIN RFBI"/>
    <property type="match status" value="1"/>
</dbReference>
<dbReference type="InterPro" id="IPR001433">
    <property type="entry name" value="OxRdtase_FAD/NAD-bd"/>
</dbReference>
<dbReference type="InterPro" id="IPR001709">
    <property type="entry name" value="Flavoprot_Pyr_Nucl_cyt_Rdtase"/>
</dbReference>
<evidence type="ECO:0000313" key="7">
    <source>
        <dbReference type="Proteomes" id="UP001525968"/>
    </source>
</evidence>
<dbReference type="SUPFAM" id="SSF52343">
    <property type="entry name" value="Ferredoxin reductase-like, C-terminal NADP-linked domain"/>
    <property type="match status" value="1"/>
</dbReference>
<evidence type="ECO:0000256" key="3">
    <source>
        <dbReference type="ARBA" id="ARBA00034078"/>
    </source>
</evidence>
<dbReference type="Gene3D" id="3.40.50.80">
    <property type="entry name" value="Nucleotide-binding domain of ferredoxin-NADP reductase (FNR) module"/>
    <property type="match status" value="1"/>
</dbReference>
<dbReference type="InterPro" id="IPR008333">
    <property type="entry name" value="Cbr1-like_FAD-bd_dom"/>
</dbReference>
<evidence type="ECO:0000259" key="5">
    <source>
        <dbReference type="PROSITE" id="PS51384"/>
    </source>
</evidence>
<dbReference type="Pfam" id="PF00970">
    <property type="entry name" value="FAD_binding_6"/>
    <property type="match status" value="1"/>
</dbReference>
<dbReference type="CDD" id="cd00207">
    <property type="entry name" value="fer2"/>
    <property type="match status" value="1"/>
</dbReference>
<dbReference type="RefSeq" id="WP_261502513.1">
    <property type="nucleotide sequence ID" value="NZ_JAODYH010000017.1"/>
</dbReference>
<reference evidence="6 7" key="1">
    <citation type="submission" date="2022-09" db="EMBL/GenBank/DDBJ databases">
        <title>Draft genome of isolate Be4.</title>
        <authorList>
            <person name="Sanchez-Castro I."/>
            <person name="Martinez-Rodriguez P."/>
            <person name="Descostes M."/>
            <person name="Merroun M."/>
        </authorList>
    </citation>
    <scope>NUCLEOTIDE SEQUENCE [LARGE SCALE GENOMIC DNA]</scope>
    <source>
        <strain evidence="6 7">Be4</strain>
    </source>
</reference>
<evidence type="ECO:0000256" key="1">
    <source>
        <dbReference type="ARBA" id="ARBA00001974"/>
    </source>
</evidence>
<dbReference type="EMBL" id="JAODYH010000017">
    <property type="protein sequence ID" value="MCT9813260.1"/>
    <property type="molecule type" value="Genomic_DNA"/>
</dbReference>
<feature type="domain" description="2Fe-2S ferredoxin-type" evidence="4">
    <location>
        <begin position="3"/>
        <end position="94"/>
    </location>
</feature>
<evidence type="ECO:0000256" key="2">
    <source>
        <dbReference type="ARBA" id="ARBA00022714"/>
    </source>
</evidence>
<protein>
    <submittedName>
        <fullName evidence="6">2Fe-2S iron-sulfur cluster-binding protein</fullName>
    </submittedName>
</protein>
<evidence type="ECO:0000313" key="6">
    <source>
        <dbReference type="EMBL" id="MCT9813260.1"/>
    </source>
</evidence>
<dbReference type="SUPFAM" id="SSF54292">
    <property type="entry name" value="2Fe-2S ferredoxin-like"/>
    <property type="match status" value="1"/>
</dbReference>
<keyword evidence="7" id="KW-1185">Reference proteome</keyword>
<accession>A0ABT2PSI8</accession>
<dbReference type="CDD" id="cd06189">
    <property type="entry name" value="flavin_oxioreductase"/>
    <property type="match status" value="1"/>
</dbReference>
<dbReference type="InterPro" id="IPR050415">
    <property type="entry name" value="MRET"/>
</dbReference>
<dbReference type="SUPFAM" id="SSF63380">
    <property type="entry name" value="Riboflavin synthase domain-like"/>
    <property type="match status" value="1"/>
</dbReference>
<dbReference type="InterPro" id="IPR006058">
    <property type="entry name" value="2Fe2S_fd_BS"/>
</dbReference>
<dbReference type="Gene3D" id="3.10.20.30">
    <property type="match status" value="1"/>
</dbReference>
<dbReference type="PRINTS" id="PR00371">
    <property type="entry name" value="FPNCR"/>
</dbReference>
<dbReference type="InterPro" id="IPR017938">
    <property type="entry name" value="Riboflavin_synthase-like_b-brl"/>
</dbReference>
<dbReference type="InterPro" id="IPR001041">
    <property type="entry name" value="2Fe-2S_ferredoxin-type"/>
</dbReference>
<sequence>MTYRVLWLQTQQAFDVDSEESVLEAATRHGVDLPHECTFGGCGTCRMKVETGSIAYPDGELPMAMTDEEHAQGYALACQARAQSDLVISVEQGPACSPPQTLTATVVEMALHSPDIYHLALELPAEHGVRYAPGQYLNIALGNGEVRSFSMANPLQGNRISLQIRKIPGGQFTDQMLATTRPGDDLQVELPHGNFHHHAQDYQPMVFAATGTGFSPIRAILESLLDDEDCPPIHFYWGMRSEQDLYLLDELERWSSRLYEFRFIPVLSRPSDAWTGRRGHVQDAITQDFDDLSEHSIYLCGSPRMIEEAKAVLALSGAAMDKIYSDSFLFQNAAAALADAT</sequence>
<keyword evidence="2" id="KW-0411">Iron-sulfur</keyword>
<dbReference type="PROSITE" id="PS51384">
    <property type="entry name" value="FAD_FR"/>
    <property type="match status" value="1"/>
</dbReference>
<keyword evidence="2" id="KW-0408">Iron</keyword>